<evidence type="ECO:0000313" key="1">
    <source>
        <dbReference type="EMBL" id="HIR92918.1"/>
    </source>
</evidence>
<dbReference type="Proteomes" id="UP000886841">
    <property type="component" value="Unassembled WGS sequence"/>
</dbReference>
<gene>
    <name evidence="1" type="ORF">IAB98_05830</name>
</gene>
<accession>A0A9D1EJ31</accession>
<reference evidence="1" key="2">
    <citation type="journal article" date="2021" name="PeerJ">
        <title>Extensive microbial diversity within the chicken gut microbiome revealed by metagenomics and culture.</title>
        <authorList>
            <person name="Gilroy R."/>
            <person name="Ravi A."/>
            <person name="Getino M."/>
            <person name="Pursley I."/>
            <person name="Horton D.L."/>
            <person name="Alikhan N.F."/>
            <person name="Baker D."/>
            <person name="Gharbi K."/>
            <person name="Hall N."/>
            <person name="Watson M."/>
            <person name="Adriaenssens E.M."/>
            <person name="Foster-Nyarko E."/>
            <person name="Jarju S."/>
            <person name="Secka A."/>
            <person name="Antonio M."/>
            <person name="Oren A."/>
            <person name="Chaudhuri R.R."/>
            <person name="La Ragione R."/>
            <person name="Hildebrand F."/>
            <person name="Pallen M.J."/>
        </authorList>
    </citation>
    <scope>NUCLEOTIDE SEQUENCE</scope>
    <source>
        <strain evidence="1">ChiSxjej1B13-7041</strain>
    </source>
</reference>
<sequence length="140" mass="16005">MSWKENCAAALDAAKLFEDSLHRMRFKELVNCYINYPFFTKGLCKCMYLSAWDEEHFCIMLSTLSDMSLGQDKSTDEMRTQGELLAEEQTDEEYYVYQLSNAFLDDAPFHLDAIAGISPGIRHIIMQALRAAEVIDNLGD</sequence>
<comment type="caution">
    <text evidence="1">The sequence shown here is derived from an EMBL/GenBank/DDBJ whole genome shotgun (WGS) entry which is preliminary data.</text>
</comment>
<evidence type="ECO:0000313" key="2">
    <source>
        <dbReference type="Proteomes" id="UP000886841"/>
    </source>
</evidence>
<dbReference type="EMBL" id="DVHU01000054">
    <property type="protein sequence ID" value="HIR92918.1"/>
    <property type="molecule type" value="Genomic_DNA"/>
</dbReference>
<organism evidence="1 2">
    <name type="scientific">Candidatus Egerieimonas intestinavium</name>
    <dbReference type="NCBI Taxonomy" id="2840777"/>
    <lineage>
        <taxon>Bacteria</taxon>
        <taxon>Bacillati</taxon>
        <taxon>Bacillota</taxon>
        <taxon>Clostridia</taxon>
        <taxon>Lachnospirales</taxon>
        <taxon>Lachnospiraceae</taxon>
        <taxon>Lachnospiraceae incertae sedis</taxon>
        <taxon>Candidatus Egerieimonas</taxon>
    </lineage>
</organism>
<protein>
    <submittedName>
        <fullName evidence="1">Uncharacterized protein</fullName>
    </submittedName>
</protein>
<reference evidence="1" key="1">
    <citation type="submission" date="2020-10" db="EMBL/GenBank/DDBJ databases">
        <authorList>
            <person name="Gilroy R."/>
        </authorList>
    </citation>
    <scope>NUCLEOTIDE SEQUENCE</scope>
    <source>
        <strain evidence="1">ChiSxjej1B13-7041</strain>
    </source>
</reference>
<dbReference type="AlphaFoldDB" id="A0A9D1EJ31"/>
<proteinExistence type="predicted"/>
<name>A0A9D1EJ31_9FIRM</name>